<proteinExistence type="predicted"/>
<dbReference type="EMBL" id="CM042886">
    <property type="protein sequence ID" value="KAI4341137.1"/>
    <property type="molecule type" value="Genomic_DNA"/>
</dbReference>
<accession>A0ACB9NXT5</accession>
<comment type="caution">
    <text evidence="1">The sequence shown here is derived from an EMBL/GenBank/DDBJ whole genome shotgun (WGS) entry which is preliminary data.</text>
</comment>
<sequence>MGDDDFLVLCLICLALVPPLIISEAAYGCALLRSSSTIRNDSCDVSLGSWVVDLGYPLYEATSCPFIYKEFDCQGNGRPDRDYLRYRWQPLGCNLSRFDGGDFLNRMRGKKLMFVGDSLSLNQWQSLTCMIHAAVPSATYVLTRVDDLSMFRFPEYDAEFSFYRNALLVDIVGTSTGRALELDSISSSKFWAGADVLIFDSWHWWLHIGRKQPWDYIVDSGKIYKDMNRTVAYEKALNMWANWVDAAVDPQKTTIFFQGVSPDHSNGMNWGNPPKTSCIGETTPIHGSTYVGGPHPAEVVLEKVLSKMRKPVRLLRVTTLSQLRKDGHPSFYGLGGHAAADCSHWCLPGVPDTWNTLLYDALTYVPFGNAVAVKKIALLYQIILLAAIICCIR</sequence>
<gene>
    <name evidence="1" type="ORF">MLD38_025896</name>
</gene>
<dbReference type="Proteomes" id="UP001057402">
    <property type="component" value="Chromosome 7"/>
</dbReference>
<name>A0ACB9NXT5_9MYRT</name>
<evidence type="ECO:0000313" key="2">
    <source>
        <dbReference type="Proteomes" id="UP001057402"/>
    </source>
</evidence>
<reference evidence="2" key="1">
    <citation type="journal article" date="2023" name="Front. Plant Sci.">
        <title>Chromosomal-level genome assembly of Melastoma candidum provides insights into trichome evolution.</title>
        <authorList>
            <person name="Zhong Y."/>
            <person name="Wu W."/>
            <person name="Sun C."/>
            <person name="Zou P."/>
            <person name="Liu Y."/>
            <person name="Dai S."/>
            <person name="Zhou R."/>
        </authorList>
    </citation>
    <scope>NUCLEOTIDE SEQUENCE [LARGE SCALE GENOMIC DNA]</scope>
</reference>
<keyword evidence="2" id="KW-1185">Reference proteome</keyword>
<organism evidence="1 2">
    <name type="scientific">Melastoma candidum</name>
    <dbReference type="NCBI Taxonomy" id="119954"/>
    <lineage>
        <taxon>Eukaryota</taxon>
        <taxon>Viridiplantae</taxon>
        <taxon>Streptophyta</taxon>
        <taxon>Embryophyta</taxon>
        <taxon>Tracheophyta</taxon>
        <taxon>Spermatophyta</taxon>
        <taxon>Magnoliopsida</taxon>
        <taxon>eudicotyledons</taxon>
        <taxon>Gunneridae</taxon>
        <taxon>Pentapetalae</taxon>
        <taxon>rosids</taxon>
        <taxon>malvids</taxon>
        <taxon>Myrtales</taxon>
        <taxon>Melastomataceae</taxon>
        <taxon>Melastomatoideae</taxon>
        <taxon>Melastomateae</taxon>
        <taxon>Melastoma</taxon>
    </lineage>
</organism>
<protein>
    <submittedName>
        <fullName evidence="1">Uncharacterized protein</fullName>
    </submittedName>
</protein>
<evidence type="ECO:0000313" key="1">
    <source>
        <dbReference type="EMBL" id="KAI4341137.1"/>
    </source>
</evidence>